<proteinExistence type="predicted"/>
<organism evidence="1 2">
    <name type="scientific">Vibrio vulnificus (strain YJ016)</name>
    <dbReference type="NCBI Taxonomy" id="196600"/>
    <lineage>
        <taxon>Bacteria</taxon>
        <taxon>Pseudomonadati</taxon>
        <taxon>Pseudomonadota</taxon>
        <taxon>Gammaproteobacteria</taxon>
        <taxon>Vibrionales</taxon>
        <taxon>Vibrionaceae</taxon>
        <taxon>Vibrio</taxon>
    </lineage>
</organism>
<dbReference type="AlphaFoldDB" id="Q7MGR0"/>
<evidence type="ECO:0000313" key="1">
    <source>
        <dbReference type="EMBL" id="BAC95931.1"/>
    </source>
</evidence>
<dbReference type="Proteomes" id="UP000002675">
    <property type="component" value="Chromosome I"/>
</dbReference>
<accession>Q7MGR0</accession>
<reference evidence="1 2" key="1">
    <citation type="journal article" date="2003" name="Genome Res.">
        <title>Comparative genome analysis of Vibrio vulnificus, a marine pathogen.</title>
        <authorList>
            <person name="Chen C.Y."/>
            <person name="Wu K.M."/>
            <person name="Chang Y.C."/>
            <person name="Chang C.H."/>
            <person name="Tsai H.C."/>
            <person name="Liao T.L."/>
            <person name="Liu Y.M."/>
            <person name="Chen H.J."/>
            <person name="Shen A.B."/>
            <person name="Li J.C."/>
            <person name="Su T.L."/>
            <person name="Shao C.P."/>
            <person name="Lee C.T."/>
            <person name="Hor L.I."/>
            <person name="Tsai S.F."/>
        </authorList>
    </citation>
    <scope>NUCLEOTIDE SEQUENCE [LARGE SCALE GENOMIC DNA]</scope>
    <source>
        <strain evidence="1 2">YJ016</strain>
    </source>
</reference>
<dbReference type="HOGENOM" id="CLU_2975371_0_0_6"/>
<sequence length="59" mass="6139">MAITSAFQADDAGSIPAARSTHNLSADIAQVVERILGKDEVGSSSLPISTSSQSYFLLI</sequence>
<name>Q7MGR0_VIBVY</name>
<dbReference type="KEGG" id="vvy:VV3167"/>
<evidence type="ECO:0000313" key="2">
    <source>
        <dbReference type="Proteomes" id="UP000002675"/>
    </source>
</evidence>
<gene>
    <name evidence="1" type="ordered locus">VV3167</name>
</gene>
<protein>
    <submittedName>
        <fullName evidence="1">Uncharacterized protein</fullName>
    </submittedName>
</protein>
<dbReference type="EMBL" id="BA000037">
    <property type="protein sequence ID" value="BAC95931.1"/>
    <property type="molecule type" value="Genomic_DNA"/>
</dbReference>